<dbReference type="Proteomes" id="UP000784294">
    <property type="component" value="Unassembled WGS sequence"/>
</dbReference>
<dbReference type="OrthoDB" id="26569at2759"/>
<evidence type="ECO:0000313" key="10">
    <source>
        <dbReference type="Proteomes" id="UP000784294"/>
    </source>
</evidence>
<dbReference type="SUPFAM" id="SSF48452">
    <property type="entry name" value="TPR-like"/>
    <property type="match status" value="1"/>
</dbReference>
<keyword evidence="4" id="KW-0931">ER-Golgi transport</keyword>
<dbReference type="Gene3D" id="1.25.40.10">
    <property type="entry name" value="Tetratricopeptide repeat domain"/>
    <property type="match status" value="1"/>
</dbReference>
<dbReference type="AlphaFoldDB" id="A0A448X6P3"/>
<dbReference type="GO" id="GO:0016192">
    <property type="term" value="P:vesicle-mediated transport"/>
    <property type="evidence" value="ECO:0007669"/>
    <property type="project" value="UniProtKB-KW"/>
</dbReference>
<keyword evidence="3" id="KW-0813">Transport</keyword>
<dbReference type="Pfam" id="PF14938">
    <property type="entry name" value="SNAP"/>
    <property type="match status" value="1"/>
</dbReference>
<evidence type="ECO:0000256" key="1">
    <source>
        <dbReference type="ARBA" id="ARBA00004170"/>
    </source>
</evidence>
<sequence length="184" mass="20898">MKTSLLKWKPDLDGAIEYYTKAALIYRNAKKLHEGAELYKKIAHLNLQRGSAFHAAKAFEIASLMHRDAKEFHKMADLVYEAGKLLRESGSPDSATLVYEKASKSLEDYLPERAAEFYESSSEACEAEDKHLQAAEQAGQAARMWTRMRRYNEAERLLRKQISFVLDSSTSQQNMNSITSTAQL</sequence>
<dbReference type="GO" id="GO:0005774">
    <property type="term" value="C:vacuolar membrane"/>
    <property type="evidence" value="ECO:0007669"/>
    <property type="project" value="TreeGrafter"/>
</dbReference>
<dbReference type="InterPro" id="IPR011990">
    <property type="entry name" value="TPR-like_helical_dom_sf"/>
</dbReference>
<proteinExistence type="inferred from homology"/>
<keyword evidence="10" id="KW-1185">Reference proteome</keyword>
<keyword evidence="5" id="KW-0653">Protein transport</keyword>
<comment type="caution">
    <text evidence="9">The sequence shown here is derived from an EMBL/GenBank/DDBJ whole genome shotgun (WGS) entry which is preliminary data.</text>
</comment>
<keyword evidence="6" id="KW-0472">Membrane</keyword>
<dbReference type="InterPro" id="IPR000744">
    <property type="entry name" value="NSF_attach"/>
</dbReference>
<evidence type="ECO:0000256" key="3">
    <source>
        <dbReference type="ARBA" id="ARBA00022448"/>
    </source>
</evidence>
<reference evidence="9" key="1">
    <citation type="submission" date="2018-11" db="EMBL/GenBank/DDBJ databases">
        <authorList>
            <consortium name="Pathogen Informatics"/>
        </authorList>
    </citation>
    <scope>NUCLEOTIDE SEQUENCE</scope>
</reference>
<protein>
    <recommendedName>
        <fullName evidence="7">Gamma-soluble NSF attachment protein</fullName>
    </recommendedName>
    <alternativeName>
        <fullName evidence="8">N-ethylmaleimide-sensitive factor attachment protein gamma</fullName>
    </alternativeName>
</protein>
<dbReference type="GO" id="GO:0019905">
    <property type="term" value="F:syntaxin binding"/>
    <property type="evidence" value="ECO:0007669"/>
    <property type="project" value="TreeGrafter"/>
</dbReference>
<accession>A0A448X6P3</accession>
<comment type="similarity">
    <text evidence="2">Belongs to the SNAP family.</text>
</comment>
<dbReference type="EMBL" id="CAAALY010103601">
    <property type="protein sequence ID" value="VEL29493.1"/>
    <property type="molecule type" value="Genomic_DNA"/>
</dbReference>
<dbReference type="PANTHER" id="PTHR13768">
    <property type="entry name" value="SOLUBLE NSF ATTACHMENT PROTEIN SNAP"/>
    <property type="match status" value="1"/>
</dbReference>
<dbReference type="GO" id="GO:0006886">
    <property type="term" value="P:intracellular protein transport"/>
    <property type="evidence" value="ECO:0007669"/>
    <property type="project" value="InterPro"/>
</dbReference>
<name>A0A448X6P3_9PLAT</name>
<evidence type="ECO:0000256" key="6">
    <source>
        <dbReference type="ARBA" id="ARBA00023136"/>
    </source>
</evidence>
<dbReference type="GO" id="GO:0005483">
    <property type="term" value="F:soluble NSF attachment protein activity"/>
    <property type="evidence" value="ECO:0007669"/>
    <property type="project" value="TreeGrafter"/>
</dbReference>
<evidence type="ECO:0000313" key="9">
    <source>
        <dbReference type="EMBL" id="VEL29493.1"/>
    </source>
</evidence>
<gene>
    <name evidence="9" type="ORF">PXEA_LOCUS22933</name>
</gene>
<evidence type="ECO:0000256" key="5">
    <source>
        <dbReference type="ARBA" id="ARBA00022927"/>
    </source>
</evidence>
<comment type="subcellular location">
    <subcellularLocation>
        <location evidence="1">Membrane</location>
        <topology evidence="1">Peripheral membrane protein</topology>
    </subcellularLocation>
</comment>
<evidence type="ECO:0000256" key="8">
    <source>
        <dbReference type="ARBA" id="ARBA00042485"/>
    </source>
</evidence>
<dbReference type="PANTHER" id="PTHR13768:SF2">
    <property type="entry name" value="GAMMA-SOLUBLE NSF ATTACHMENT PROTEIN"/>
    <property type="match status" value="1"/>
</dbReference>
<evidence type="ECO:0000256" key="4">
    <source>
        <dbReference type="ARBA" id="ARBA00022892"/>
    </source>
</evidence>
<evidence type="ECO:0000256" key="2">
    <source>
        <dbReference type="ARBA" id="ARBA00010050"/>
    </source>
</evidence>
<evidence type="ECO:0000256" key="7">
    <source>
        <dbReference type="ARBA" id="ARBA00040047"/>
    </source>
</evidence>
<organism evidence="9 10">
    <name type="scientific">Protopolystoma xenopodis</name>
    <dbReference type="NCBI Taxonomy" id="117903"/>
    <lineage>
        <taxon>Eukaryota</taxon>
        <taxon>Metazoa</taxon>
        <taxon>Spiralia</taxon>
        <taxon>Lophotrochozoa</taxon>
        <taxon>Platyhelminthes</taxon>
        <taxon>Monogenea</taxon>
        <taxon>Polyopisthocotylea</taxon>
        <taxon>Polystomatidea</taxon>
        <taxon>Polystomatidae</taxon>
        <taxon>Protopolystoma</taxon>
    </lineage>
</organism>
<dbReference type="GO" id="GO:0031201">
    <property type="term" value="C:SNARE complex"/>
    <property type="evidence" value="ECO:0007669"/>
    <property type="project" value="TreeGrafter"/>
</dbReference>